<dbReference type="InterPro" id="IPR041320">
    <property type="entry name" value="CxC1"/>
</dbReference>
<sequence length="961" mass="110507">MACISRRRTGFSLSRGPVIIRHPRSRISTHPIDLNLAIEMALRNGYIVIPPNQANPTEQVQEENYEDHFHNHDNYREPSPPPPADVVTQYAMRRDNLSAAWKLIEKSMAAAFFVCQYQTKNWTSSTTYLEPLEECNCPNTHKRPVDLIHTHDRHPKQEVEFCDCIPDPIRLIYLGYIPASPKKPRTAFSIPFIQLFHHIWYESAIPYSSFIAGTVYHQDTRSSTRLLARSQSKNPRELRIPFSEAIDAYRRIQHFQKQLIKTTLILTIQDEWASKCSLCFGTENFIDPNQAAESEPYAIIAMDGNFQHRHHKFASTDTPTKAQYPSNFILPSKTHPFMITCQATDEDAAAIKTSCSDAHKAANDVRNSISWDKFDDTGLFGSCCRHDIPLKYNNIEQTGEKVARLFYPVSIIDHLLKVFPSKRFGILYDIGCHLDAHIQKFFMPTSTIGTVKSNITLVTIPTGDLLMGRGWSGFGLIWLNWLALCKTPLDFTGFKPLRCSLTTIPKSYNTPPARNWLERRLAQAQSTIMECEFKLSHIYNQINPFANEDAPENYTPAFFETQWISERSYYLNRNRLKEEQKIELGRLLALEEDLTAAWEGVSRTPEDTLARVTSIADIQSQIEQQRQRIGQRPVMEGFISKDQEKLFLKVWWAKTELRRKHLALLEEKRPLDAVRTGTQTKLGTNGKERLVISIRKRATALQTVVNTYNKHLDAFHHEFPDQPTLQKAVYDTLLQMPSDDPFWNDGIFTNPEEPWAIDPDTQDGMRLLARLTRSCEEVRRIGCEVRRAMGWLITEHKRVIPLMFGLTSQMDWATHSLQSVLNDPILQTLSFEDQVGSIKSILHNHFIKLTSLQLQWNLKVLPILAQTGPYQQDNQLMRYWNEQITRLTYLSQCGYLSMIAGDFDNAIGDCLETLDDLEIQNFIAQNSNNTPPLPNIENDGSDSDDDEFHRALEEDQNDVLF</sequence>
<evidence type="ECO:0000313" key="4">
    <source>
        <dbReference type="Proteomes" id="UP000235392"/>
    </source>
</evidence>
<feature type="region of interest" description="Disordered" evidence="1">
    <location>
        <begin position="925"/>
        <end position="947"/>
    </location>
</feature>
<comment type="caution">
    <text evidence="3">The sequence shown here is derived from an EMBL/GenBank/DDBJ whole genome shotgun (WGS) entry which is preliminary data.</text>
</comment>
<protein>
    <recommendedName>
        <fullName evidence="2">CxC1-like cysteine cluster associated with KDZ transposases domain-containing protein</fullName>
    </recommendedName>
</protein>
<proteinExistence type="predicted"/>
<dbReference type="PANTHER" id="PTHR33096:SF1">
    <property type="entry name" value="CXC1-LIKE CYSTEINE CLUSTER ASSOCIATED WITH KDZ TRANSPOSASES DOMAIN-CONTAINING PROTEIN"/>
    <property type="match status" value="1"/>
</dbReference>
<dbReference type="AlphaFoldDB" id="A0A2N5VNV8"/>
<name>A0A2N5VNV8_9BASI</name>
<evidence type="ECO:0000256" key="1">
    <source>
        <dbReference type="SAM" id="MobiDB-lite"/>
    </source>
</evidence>
<dbReference type="InterPro" id="IPR040521">
    <property type="entry name" value="KDZ"/>
</dbReference>
<accession>A0A2N5VNV8</accession>
<organism evidence="3 4">
    <name type="scientific">Puccinia coronata f. sp. avenae</name>
    <dbReference type="NCBI Taxonomy" id="200324"/>
    <lineage>
        <taxon>Eukaryota</taxon>
        <taxon>Fungi</taxon>
        <taxon>Dikarya</taxon>
        <taxon>Basidiomycota</taxon>
        <taxon>Pucciniomycotina</taxon>
        <taxon>Pucciniomycetes</taxon>
        <taxon>Pucciniales</taxon>
        <taxon>Pucciniaceae</taxon>
        <taxon>Puccinia</taxon>
    </lineage>
</organism>
<gene>
    <name evidence="3" type="ORF">PCASD_00607</name>
</gene>
<evidence type="ECO:0000313" key="3">
    <source>
        <dbReference type="EMBL" id="PLW51685.1"/>
    </source>
</evidence>
<dbReference type="Proteomes" id="UP000235392">
    <property type="component" value="Unassembled WGS sequence"/>
</dbReference>
<evidence type="ECO:0000259" key="2">
    <source>
        <dbReference type="Pfam" id="PF18802"/>
    </source>
</evidence>
<dbReference type="Pfam" id="PF18758">
    <property type="entry name" value="KDZ"/>
    <property type="match status" value="1"/>
</dbReference>
<reference evidence="3 4" key="1">
    <citation type="submission" date="2017-11" db="EMBL/GenBank/DDBJ databases">
        <title>De novo assembly and phasing of dikaryotic genomes from two isolates of Puccinia coronata f. sp. avenae, the causal agent of oat crown rust.</title>
        <authorList>
            <person name="Miller M.E."/>
            <person name="Zhang Y."/>
            <person name="Omidvar V."/>
            <person name="Sperschneider J."/>
            <person name="Schwessinger B."/>
            <person name="Raley C."/>
            <person name="Palmer J.M."/>
            <person name="Garnica D."/>
            <person name="Upadhyaya N."/>
            <person name="Rathjen J."/>
            <person name="Taylor J.M."/>
            <person name="Park R.F."/>
            <person name="Dodds P.N."/>
            <person name="Hirsch C.D."/>
            <person name="Kianian S.F."/>
            <person name="Figueroa M."/>
        </authorList>
    </citation>
    <scope>NUCLEOTIDE SEQUENCE [LARGE SCALE GENOMIC DNA]</scope>
    <source>
        <strain evidence="3">12SD80</strain>
    </source>
</reference>
<feature type="domain" description="CxC1-like cysteine cluster associated with KDZ transposases" evidence="2">
    <location>
        <begin position="121"/>
        <end position="222"/>
    </location>
</feature>
<dbReference type="EMBL" id="PGCI01000004">
    <property type="protein sequence ID" value="PLW51685.1"/>
    <property type="molecule type" value="Genomic_DNA"/>
</dbReference>
<dbReference type="Pfam" id="PF18802">
    <property type="entry name" value="CxC1"/>
    <property type="match status" value="1"/>
</dbReference>
<dbReference type="PANTHER" id="PTHR33096">
    <property type="entry name" value="CXC2 DOMAIN-CONTAINING PROTEIN"/>
    <property type="match status" value="1"/>
</dbReference>